<comment type="caution">
    <text evidence="1">The sequence shown here is derived from an EMBL/GenBank/DDBJ whole genome shotgun (WGS) entry which is preliminary data.</text>
</comment>
<gene>
    <name evidence="1" type="ORF">TNIN_114821</name>
</gene>
<dbReference type="EMBL" id="BMAV01019829">
    <property type="protein sequence ID" value="GFY73088.1"/>
    <property type="molecule type" value="Genomic_DNA"/>
</dbReference>
<dbReference type="Proteomes" id="UP000886998">
    <property type="component" value="Unassembled WGS sequence"/>
</dbReference>
<proteinExistence type="predicted"/>
<name>A0A8X6YIR2_9ARAC</name>
<sequence length="222" mass="26145">MDPHSSASSNTLVCFEDISRVSSHLSRSFDTNRPFLNTRDSQDREALLWILTPQLPQIPSSATQTRAVLMSQVRHRSEIPPQKSEKMRYPQRISKMAIILRTSLSWLSFVFRKGLLMLQERDRRGETREEHVEREKEETIARQHAIEQENSVRQQAIEQYRETHEFELDKLRLESKLHKLRLETESIRSNVRRASYADLKKTSSNYRISIMRAEEHVRGTCP</sequence>
<evidence type="ECO:0000313" key="1">
    <source>
        <dbReference type="EMBL" id="GFY73088.1"/>
    </source>
</evidence>
<dbReference type="AlphaFoldDB" id="A0A8X6YIR2"/>
<evidence type="ECO:0000313" key="2">
    <source>
        <dbReference type="Proteomes" id="UP000886998"/>
    </source>
</evidence>
<accession>A0A8X6YIR2</accession>
<keyword evidence="2" id="KW-1185">Reference proteome</keyword>
<protein>
    <submittedName>
        <fullName evidence="1">Uncharacterized protein</fullName>
    </submittedName>
</protein>
<organism evidence="1 2">
    <name type="scientific">Trichonephila inaurata madagascariensis</name>
    <dbReference type="NCBI Taxonomy" id="2747483"/>
    <lineage>
        <taxon>Eukaryota</taxon>
        <taxon>Metazoa</taxon>
        <taxon>Ecdysozoa</taxon>
        <taxon>Arthropoda</taxon>
        <taxon>Chelicerata</taxon>
        <taxon>Arachnida</taxon>
        <taxon>Araneae</taxon>
        <taxon>Araneomorphae</taxon>
        <taxon>Entelegynae</taxon>
        <taxon>Araneoidea</taxon>
        <taxon>Nephilidae</taxon>
        <taxon>Trichonephila</taxon>
        <taxon>Trichonephila inaurata</taxon>
    </lineage>
</organism>
<reference evidence="1" key="1">
    <citation type="submission" date="2020-08" db="EMBL/GenBank/DDBJ databases">
        <title>Multicomponent nature underlies the extraordinary mechanical properties of spider dragline silk.</title>
        <authorList>
            <person name="Kono N."/>
            <person name="Nakamura H."/>
            <person name="Mori M."/>
            <person name="Yoshida Y."/>
            <person name="Ohtoshi R."/>
            <person name="Malay A.D."/>
            <person name="Moran D.A.P."/>
            <person name="Tomita M."/>
            <person name="Numata K."/>
            <person name="Arakawa K."/>
        </authorList>
    </citation>
    <scope>NUCLEOTIDE SEQUENCE</scope>
</reference>